<dbReference type="PROSITE" id="PS51421">
    <property type="entry name" value="RAS"/>
    <property type="match status" value="1"/>
</dbReference>
<dbReference type="Pfam" id="PF00071">
    <property type="entry name" value="Ras"/>
    <property type="match status" value="1"/>
</dbReference>
<keyword evidence="14" id="KW-0449">Lipoprotein</keyword>
<dbReference type="GO" id="GO:0005634">
    <property type="term" value="C:nucleus"/>
    <property type="evidence" value="ECO:0007669"/>
    <property type="project" value="UniProtKB-SubCell"/>
</dbReference>
<keyword evidence="7" id="KW-1003">Cell membrane</keyword>
<feature type="domain" description="TFIIS central" evidence="21">
    <location>
        <begin position="309"/>
        <end position="422"/>
    </location>
</feature>
<dbReference type="SMART" id="SM00175">
    <property type="entry name" value="RAB"/>
    <property type="match status" value="1"/>
</dbReference>
<dbReference type="InterPro" id="IPR027417">
    <property type="entry name" value="P-loop_NTPase"/>
</dbReference>
<dbReference type="SUPFAM" id="SSF47676">
    <property type="entry name" value="Conserved domain common to transcription factors TFIIS, elongin A, CRSP70"/>
    <property type="match status" value="1"/>
</dbReference>
<dbReference type="GO" id="GO:0005764">
    <property type="term" value="C:lysosome"/>
    <property type="evidence" value="ECO:0007669"/>
    <property type="project" value="TreeGrafter"/>
</dbReference>
<dbReference type="GO" id="GO:0005770">
    <property type="term" value="C:late endosome"/>
    <property type="evidence" value="ECO:0007669"/>
    <property type="project" value="TreeGrafter"/>
</dbReference>
<dbReference type="SUPFAM" id="SSF52540">
    <property type="entry name" value="P-loop containing nucleoside triphosphate hydrolases"/>
    <property type="match status" value="1"/>
</dbReference>
<dbReference type="Pfam" id="PF08711">
    <property type="entry name" value="Med26"/>
    <property type="match status" value="1"/>
</dbReference>
<evidence type="ECO:0000313" key="23">
    <source>
        <dbReference type="Proteomes" id="UP000438429"/>
    </source>
</evidence>
<keyword evidence="15" id="KW-0636">Prenylation</keyword>
<evidence type="ECO:0000256" key="9">
    <source>
        <dbReference type="ARBA" id="ARBA00022741"/>
    </source>
</evidence>
<comment type="cofactor">
    <cofactor evidence="1">
        <name>Mg(2+)</name>
        <dbReference type="ChEBI" id="CHEBI:18420"/>
    </cofactor>
</comment>
<evidence type="ECO:0000256" key="1">
    <source>
        <dbReference type="ARBA" id="ARBA00001946"/>
    </source>
</evidence>
<evidence type="ECO:0000259" key="20">
    <source>
        <dbReference type="PROSITE" id="PS51319"/>
    </source>
</evidence>
<dbReference type="EC" id="3.6.5.2" evidence="5"/>
<dbReference type="PROSITE" id="PS51321">
    <property type="entry name" value="TFIIS_CENTRAL"/>
    <property type="match status" value="1"/>
</dbReference>
<dbReference type="SMART" id="SM00174">
    <property type="entry name" value="RHO"/>
    <property type="match status" value="1"/>
</dbReference>
<dbReference type="PROSITE" id="PS51420">
    <property type="entry name" value="RHO"/>
    <property type="match status" value="1"/>
</dbReference>
<dbReference type="GO" id="GO:0005829">
    <property type="term" value="C:cytosol"/>
    <property type="evidence" value="ECO:0007669"/>
    <property type="project" value="GOC"/>
</dbReference>
<evidence type="ECO:0000256" key="11">
    <source>
        <dbReference type="ARBA" id="ARBA00022927"/>
    </source>
</evidence>
<dbReference type="GO" id="GO:0005525">
    <property type="term" value="F:GTP binding"/>
    <property type="evidence" value="ECO:0007669"/>
    <property type="project" value="UniProtKB-KW"/>
</dbReference>
<dbReference type="PROSITE" id="PS51319">
    <property type="entry name" value="TFIIS_N"/>
    <property type="match status" value="1"/>
</dbReference>
<dbReference type="Gene3D" id="1.20.930.10">
    <property type="entry name" value="Conserved domain common to transcription factors TFIIS, elongin A, CRSP70"/>
    <property type="match status" value="1"/>
</dbReference>
<evidence type="ECO:0000256" key="2">
    <source>
        <dbReference type="ARBA" id="ARBA00004342"/>
    </source>
</evidence>
<evidence type="ECO:0000256" key="15">
    <source>
        <dbReference type="ARBA" id="ARBA00023289"/>
    </source>
</evidence>
<dbReference type="Gene3D" id="1.10.472.30">
    <property type="entry name" value="Transcription elongation factor S-II, central domain"/>
    <property type="match status" value="1"/>
</dbReference>
<dbReference type="PRINTS" id="PR00449">
    <property type="entry name" value="RASTRNSFRMNG"/>
</dbReference>
<evidence type="ECO:0000313" key="22">
    <source>
        <dbReference type="EMBL" id="KAF0045922.1"/>
    </source>
</evidence>
<dbReference type="GO" id="GO:0003925">
    <property type="term" value="F:G protein activity"/>
    <property type="evidence" value="ECO:0007669"/>
    <property type="project" value="UniProtKB-EC"/>
</dbReference>
<dbReference type="SMART" id="SM00510">
    <property type="entry name" value="TFS2M"/>
    <property type="match status" value="1"/>
</dbReference>
<keyword evidence="16" id="KW-0968">Cytoplasmic vesicle</keyword>
<evidence type="ECO:0000256" key="10">
    <source>
        <dbReference type="ARBA" id="ARBA00022801"/>
    </source>
</evidence>
<keyword evidence="6" id="KW-0813">Transport</keyword>
<dbReference type="InterPro" id="IPR035441">
    <property type="entry name" value="TFIIS/LEDGF_dom_sf"/>
</dbReference>
<dbReference type="SMART" id="SM00176">
    <property type="entry name" value="RAN"/>
    <property type="match status" value="1"/>
</dbReference>
<comment type="caution">
    <text evidence="22">The sequence shown here is derived from an EMBL/GenBank/DDBJ whole genome shotgun (WGS) entry which is preliminary data.</text>
</comment>
<feature type="region of interest" description="Disordered" evidence="19">
    <location>
        <begin position="246"/>
        <end position="304"/>
    </location>
</feature>
<evidence type="ECO:0000256" key="8">
    <source>
        <dbReference type="ARBA" id="ARBA00022553"/>
    </source>
</evidence>
<evidence type="ECO:0000256" key="16">
    <source>
        <dbReference type="ARBA" id="ARBA00023329"/>
    </source>
</evidence>
<reference evidence="22 23" key="1">
    <citation type="submission" date="2019-06" db="EMBL/GenBank/DDBJ databases">
        <title>Draft genomes of female and male turbot (Scophthalmus maximus).</title>
        <authorList>
            <person name="Xu H."/>
            <person name="Xu X.-W."/>
            <person name="Shao C."/>
            <person name="Chen S."/>
        </authorList>
    </citation>
    <scope>NUCLEOTIDE SEQUENCE [LARGE SCALE GENOMIC DNA]</scope>
    <source>
        <strain evidence="22">Ysfricsl-2016a</strain>
        <tissue evidence="22">Blood</tissue>
    </source>
</reference>
<evidence type="ECO:0000256" key="4">
    <source>
        <dbReference type="ARBA" id="ARBA00006270"/>
    </source>
</evidence>
<comment type="similarity">
    <text evidence="4">Belongs to the small GTPase superfamily. Rab family.</text>
</comment>
<dbReference type="Gene3D" id="3.40.50.300">
    <property type="entry name" value="P-loop containing nucleotide triphosphate hydrolases"/>
    <property type="match status" value="1"/>
</dbReference>
<dbReference type="AlphaFoldDB" id="A0A6A4TV78"/>
<evidence type="ECO:0000256" key="13">
    <source>
        <dbReference type="ARBA" id="ARBA00023136"/>
    </source>
</evidence>
<dbReference type="CDD" id="cd04116">
    <property type="entry name" value="Rab9"/>
    <property type="match status" value="1"/>
</dbReference>
<dbReference type="GO" id="GO:0006351">
    <property type="term" value="P:DNA-templated transcription"/>
    <property type="evidence" value="ECO:0007669"/>
    <property type="project" value="InterPro"/>
</dbReference>
<dbReference type="FunFam" id="3.40.50.300:FF:000360">
    <property type="entry name" value="RAB9B, member RAS oncogene family"/>
    <property type="match status" value="1"/>
</dbReference>
<dbReference type="GO" id="GO:0015031">
    <property type="term" value="P:protein transport"/>
    <property type="evidence" value="ECO:0007669"/>
    <property type="project" value="UniProtKB-KW"/>
</dbReference>
<evidence type="ECO:0000256" key="19">
    <source>
        <dbReference type="SAM" id="MobiDB-lite"/>
    </source>
</evidence>
<keyword evidence="13" id="KW-0472">Membrane</keyword>
<dbReference type="InterPro" id="IPR041824">
    <property type="entry name" value="Rab9"/>
</dbReference>
<name>A0A6A4TV78_SCOMX</name>
<dbReference type="GO" id="GO:0030670">
    <property type="term" value="C:phagocytic vesicle membrane"/>
    <property type="evidence" value="ECO:0007669"/>
    <property type="project" value="UniProtKB-SubCell"/>
</dbReference>
<gene>
    <name evidence="22" type="ORF">F2P81_002451</name>
</gene>
<sequence length="712" mass="79562">MLLLLLQTPSTEEIKSSNKCYTRIQLLRHPLQAQLSRTRPKGAVVLLLLHQEVKGADCSSCFRVRVFGCWYAPLCQVSSISGSKYKRGIKHAQACHHQFVILCLLAQSDIPRNVKRVGVVIALSRIQTFFGDCCVKKLQTMTLFRLGIFIFWICDLKCFISPDTMDAREIIQCVRQMEKFTADRHYGDILTLLGDLDRSQVTAEQLEMTDIVKVLYMVLKTCSDGGVKKTVKGLLSKWKRQYTKEARGGKCSGDRRVSDQGGSHSGSSQAGSRQAAAEQEALSTSEKDDLRTLTSTAENTSASSDFPSVRAKCAQLLLAALSPNAPDQDAATQLAGDIEHHVHERHKSSRVKYKTCVRSKVANLRNPKNGHLCQGLLSGSLSPEAFARMSAEEMAGAELRQLREEFSSRGVSERQLPQAVEGTQTQKICCKRCGGSDCRVTQIDGGHRSTVPPADGCTQPAWMRRISPGSVHRTDRFRAPNVNFLFPLLVSTNRAFISEQTSKTRTGLSQPTMSKSTFLKVILLGDGGVGKSSLMNRYVTNKFDTHLFHTIGVEFLNKELEVDGHRVTLQIWDTAGQERFRSLRTPFYRGSDCCLLTFSIDDRQSFRNLANWKKEFTYYADVKDPDNFPFVVLGNKLDVSERQVSGEDVRRWCCENGGHPYFETSAKDATNVASAFEEAIQRILALDDRADDLIHTNTVDLERETRSKPICC</sequence>
<evidence type="ECO:0000256" key="3">
    <source>
        <dbReference type="ARBA" id="ARBA00004616"/>
    </source>
</evidence>
<feature type="compositionally biased region" description="Basic and acidic residues" evidence="19">
    <location>
        <begin position="246"/>
        <end position="258"/>
    </location>
</feature>
<evidence type="ECO:0000256" key="12">
    <source>
        <dbReference type="ARBA" id="ARBA00023134"/>
    </source>
</evidence>
<comment type="catalytic activity">
    <reaction evidence="17">
        <text>GTP + H2O = GDP + phosphate + H(+)</text>
        <dbReference type="Rhea" id="RHEA:19669"/>
        <dbReference type="ChEBI" id="CHEBI:15377"/>
        <dbReference type="ChEBI" id="CHEBI:15378"/>
        <dbReference type="ChEBI" id="CHEBI:37565"/>
        <dbReference type="ChEBI" id="CHEBI:43474"/>
        <dbReference type="ChEBI" id="CHEBI:58189"/>
        <dbReference type="EC" id="3.6.5.2"/>
    </reaction>
    <physiologicalReaction direction="left-to-right" evidence="17">
        <dbReference type="Rhea" id="RHEA:19670"/>
    </physiologicalReaction>
</comment>
<accession>A0A6A4TV78</accession>
<comment type="subcellular location">
    <subcellularLocation>
        <location evidence="2">Cell membrane</location>
        <topology evidence="2">Lipid-anchor</topology>
        <orientation evidence="2">Cytoplasmic side</orientation>
    </subcellularLocation>
    <subcellularLocation>
        <location evidence="3">Cytoplasmic vesicle</location>
        <location evidence="3">Phagosome membrane</location>
        <topology evidence="3">Lipid-anchor</topology>
        <orientation evidence="3">Cytoplasmic side</orientation>
    </subcellularLocation>
    <subcellularLocation>
        <location evidence="18">Nucleus</location>
    </subcellularLocation>
</comment>
<dbReference type="InterPro" id="IPR036575">
    <property type="entry name" value="TFIIS_cen_dom_sf"/>
</dbReference>
<evidence type="ECO:0000256" key="7">
    <source>
        <dbReference type="ARBA" id="ARBA00022475"/>
    </source>
</evidence>
<dbReference type="GO" id="GO:0005886">
    <property type="term" value="C:plasma membrane"/>
    <property type="evidence" value="ECO:0007669"/>
    <property type="project" value="UniProtKB-SubCell"/>
</dbReference>
<dbReference type="InterPro" id="IPR005225">
    <property type="entry name" value="Small_GTP-bd"/>
</dbReference>
<organism evidence="22 23">
    <name type="scientific">Scophthalmus maximus</name>
    <name type="common">Turbot</name>
    <name type="synonym">Psetta maxima</name>
    <dbReference type="NCBI Taxonomy" id="52904"/>
    <lineage>
        <taxon>Eukaryota</taxon>
        <taxon>Metazoa</taxon>
        <taxon>Chordata</taxon>
        <taxon>Craniata</taxon>
        <taxon>Vertebrata</taxon>
        <taxon>Euteleostomi</taxon>
        <taxon>Actinopterygii</taxon>
        <taxon>Neopterygii</taxon>
        <taxon>Teleostei</taxon>
        <taxon>Neoteleostei</taxon>
        <taxon>Acanthomorphata</taxon>
        <taxon>Carangaria</taxon>
        <taxon>Pleuronectiformes</taxon>
        <taxon>Pleuronectoidei</taxon>
        <taxon>Scophthalmidae</taxon>
        <taxon>Scophthalmus</taxon>
    </lineage>
</organism>
<dbReference type="GO" id="GO:0032482">
    <property type="term" value="P:Rab protein signal transduction"/>
    <property type="evidence" value="ECO:0007669"/>
    <property type="project" value="InterPro"/>
</dbReference>
<dbReference type="SUPFAM" id="SSF46942">
    <property type="entry name" value="Elongation factor TFIIS domain 2"/>
    <property type="match status" value="1"/>
</dbReference>
<keyword evidence="11" id="KW-0653">Protein transport</keyword>
<evidence type="ECO:0000256" key="17">
    <source>
        <dbReference type="ARBA" id="ARBA00047660"/>
    </source>
</evidence>
<dbReference type="PANTHER" id="PTHR47981:SF9">
    <property type="entry name" value="RAS-RELATED PROTEIN RAB-9A"/>
    <property type="match status" value="1"/>
</dbReference>
<dbReference type="SMART" id="SM00173">
    <property type="entry name" value="RAS"/>
    <property type="match status" value="1"/>
</dbReference>
<protein>
    <recommendedName>
        <fullName evidence="5">small monomeric GTPase</fullName>
        <ecNumber evidence="5">3.6.5.2</ecNumber>
    </recommendedName>
</protein>
<keyword evidence="10" id="KW-0378">Hydrolase</keyword>
<evidence type="ECO:0000256" key="18">
    <source>
        <dbReference type="PROSITE-ProRule" id="PRU00649"/>
    </source>
</evidence>
<dbReference type="InterPro" id="IPR003618">
    <property type="entry name" value="TFIIS_cen_dom"/>
</dbReference>
<keyword evidence="12" id="KW-0342">GTP-binding</keyword>
<evidence type="ECO:0000256" key="14">
    <source>
        <dbReference type="ARBA" id="ARBA00023288"/>
    </source>
</evidence>
<dbReference type="Proteomes" id="UP000438429">
    <property type="component" value="Unassembled WGS sequence"/>
</dbReference>
<evidence type="ECO:0000256" key="5">
    <source>
        <dbReference type="ARBA" id="ARBA00011984"/>
    </source>
</evidence>
<keyword evidence="9" id="KW-0547">Nucleotide-binding</keyword>
<proteinExistence type="inferred from homology"/>
<dbReference type="InterPro" id="IPR001806">
    <property type="entry name" value="Small_GTPase"/>
</dbReference>
<keyword evidence="18" id="KW-0539">Nucleus</keyword>
<dbReference type="PANTHER" id="PTHR47981">
    <property type="entry name" value="RAB FAMILY"/>
    <property type="match status" value="1"/>
</dbReference>
<dbReference type="PROSITE" id="PS51419">
    <property type="entry name" value="RAB"/>
    <property type="match status" value="1"/>
</dbReference>
<keyword evidence="8" id="KW-0597">Phosphoprotein</keyword>
<dbReference type="InterPro" id="IPR017923">
    <property type="entry name" value="TFIIS_N"/>
</dbReference>
<feature type="domain" description="TFIIS N-terminal" evidence="20">
    <location>
        <begin position="172"/>
        <end position="245"/>
    </location>
</feature>
<evidence type="ECO:0000259" key="21">
    <source>
        <dbReference type="PROSITE" id="PS51321"/>
    </source>
</evidence>
<dbReference type="GO" id="GO:0042147">
    <property type="term" value="P:retrograde transport, endosome to Golgi"/>
    <property type="evidence" value="ECO:0007669"/>
    <property type="project" value="TreeGrafter"/>
</dbReference>
<dbReference type="EMBL" id="VEVO01000002">
    <property type="protein sequence ID" value="KAF0045922.1"/>
    <property type="molecule type" value="Genomic_DNA"/>
</dbReference>
<feature type="compositionally biased region" description="Low complexity" evidence="19">
    <location>
        <begin position="260"/>
        <end position="281"/>
    </location>
</feature>
<evidence type="ECO:0000256" key="6">
    <source>
        <dbReference type="ARBA" id="ARBA00022448"/>
    </source>
</evidence>
<dbReference type="Pfam" id="PF07500">
    <property type="entry name" value="TFIIS_M"/>
    <property type="match status" value="1"/>
</dbReference>
<feature type="compositionally biased region" description="Polar residues" evidence="19">
    <location>
        <begin position="292"/>
        <end position="304"/>
    </location>
</feature>
<dbReference type="NCBIfam" id="TIGR00231">
    <property type="entry name" value="small_GTP"/>
    <property type="match status" value="1"/>
</dbReference>